<dbReference type="PANTHER" id="PTHR36836">
    <property type="entry name" value="COLANIC ACID BIOSYNTHESIS PROTEIN WCAK"/>
    <property type="match status" value="1"/>
</dbReference>
<feature type="domain" description="Polysaccharide pyruvyl transferase" evidence="1">
    <location>
        <begin position="52"/>
        <end position="368"/>
    </location>
</feature>
<proteinExistence type="predicted"/>
<dbReference type="EMBL" id="JALHLE010000027">
    <property type="protein sequence ID" value="MCJ2180011.1"/>
    <property type="molecule type" value="Genomic_DNA"/>
</dbReference>
<accession>A0ABT0B4P8</accession>
<keyword evidence="3" id="KW-1185">Reference proteome</keyword>
<dbReference type="GO" id="GO:0016740">
    <property type="term" value="F:transferase activity"/>
    <property type="evidence" value="ECO:0007669"/>
    <property type="project" value="UniProtKB-KW"/>
</dbReference>
<dbReference type="Pfam" id="PF04230">
    <property type="entry name" value="PS_pyruv_trans"/>
    <property type="match status" value="1"/>
</dbReference>
<organism evidence="2 3">
    <name type="scientific">Novosphingobium album</name>
    <name type="common">ex Hu et al. 2023</name>
    <dbReference type="NCBI Taxonomy" id="2930093"/>
    <lineage>
        <taxon>Bacteria</taxon>
        <taxon>Pseudomonadati</taxon>
        <taxon>Pseudomonadota</taxon>
        <taxon>Alphaproteobacteria</taxon>
        <taxon>Sphingomonadales</taxon>
        <taxon>Sphingomonadaceae</taxon>
        <taxon>Novosphingobium</taxon>
    </lineage>
</organism>
<dbReference type="RefSeq" id="WP_243995328.1">
    <property type="nucleotide sequence ID" value="NZ_JALHLE010000027.1"/>
</dbReference>
<dbReference type="Proteomes" id="UP001162880">
    <property type="component" value="Unassembled WGS sequence"/>
</dbReference>
<protein>
    <submittedName>
        <fullName evidence="2">Polysaccharide pyruvyl transferase family protein</fullName>
    </submittedName>
</protein>
<sequence>MPLKALSPREAIPGPDDRVQWQAFPDALWGPRPEPRRSGARVRIFNVKYSPNLGDGLLSECLEQALIDCGTAPDTWSVDLAGRTAYGAGSASRSAQMRVLDACPARLRGLAVRAPLAIQSRRVWRPHYQRALNDADCVVIGGGNLLTDLDLNFPTKIGLVVKEAARRGLPVFLHGCGAAGNWTSHARGLLEKALRYGAIRGVSVRDERSQRIWNDLAGTAFGLEATLVRDPGLLAAQRYRVMPGRRASGPPVVGINVTSQLALRYHAEDAPDAASLDAWYIDLARALIARGNRVTVFTNGSPEDRACMQKMRPALRALGNAVSFAAPRTPEQLVHLIARLDALAAFRMHAVIAAYACSVPFLALVWDPKLDAFVRSVGREDWLCRPVRTPGEAAAELLLDAMHCPVPDHERDLAVAEAHKGVATLQAALSRALQQS</sequence>
<evidence type="ECO:0000259" key="1">
    <source>
        <dbReference type="Pfam" id="PF04230"/>
    </source>
</evidence>
<dbReference type="PANTHER" id="PTHR36836:SF1">
    <property type="entry name" value="COLANIC ACID BIOSYNTHESIS PROTEIN WCAK"/>
    <property type="match status" value="1"/>
</dbReference>
<reference evidence="2" key="1">
    <citation type="submission" date="2022-03" db="EMBL/GenBank/DDBJ databases">
        <title>Identification of a novel bacterium isolated from mangrove sediments.</title>
        <authorList>
            <person name="Pan X."/>
        </authorList>
    </citation>
    <scope>NUCLEOTIDE SEQUENCE</scope>
    <source>
        <strain evidence="2">B2580</strain>
    </source>
</reference>
<evidence type="ECO:0000313" key="3">
    <source>
        <dbReference type="Proteomes" id="UP001162880"/>
    </source>
</evidence>
<comment type="caution">
    <text evidence="2">The sequence shown here is derived from an EMBL/GenBank/DDBJ whole genome shotgun (WGS) entry which is preliminary data.</text>
</comment>
<evidence type="ECO:0000313" key="2">
    <source>
        <dbReference type="EMBL" id="MCJ2180011.1"/>
    </source>
</evidence>
<keyword evidence="2" id="KW-0808">Transferase</keyword>
<dbReference type="Gene3D" id="3.40.50.2000">
    <property type="entry name" value="Glycogen Phosphorylase B"/>
    <property type="match status" value="1"/>
</dbReference>
<name>A0ABT0B4P8_9SPHN</name>
<dbReference type="InterPro" id="IPR007345">
    <property type="entry name" value="Polysacch_pyruvyl_Trfase"/>
</dbReference>
<gene>
    <name evidence="2" type="ORF">MTR64_15685</name>
</gene>